<dbReference type="AlphaFoldDB" id="A0AAV0GAC5"/>
<name>A0AAV0GAC5_9ASTE</name>
<accession>A0AAV0GAC5</accession>
<reference evidence="1" key="1">
    <citation type="submission" date="2022-07" db="EMBL/GenBank/DDBJ databases">
        <authorList>
            <person name="Macas J."/>
            <person name="Novak P."/>
            <person name="Neumann P."/>
        </authorList>
    </citation>
    <scope>NUCLEOTIDE SEQUENCE</scope>
</reference>
<comment type="caution">
    <text evidence="1">The sequence shown here is derived from an EMBL/GenBank/DDBJ whole genome shotgun (WGS) entry which is preliminary data.</text>
</comment>
<organism evidence="1 2">
    <name type="scientific">Cuscuta epithymum</name>
    <dbReference type="NCBI Taxonomy" id="186058"/>
    <lineage>
        <taxon>Eukaryota</taxon>
        <taxon>Viridiplantae</taxon>
        <taxon>Streptophyta</taxon>
        <taxon>Embryophyta</taxon>
        <taxon>Tracheophyta</taxon>
        <taxon>Spermatophyta</taxon>
        <taxon>Magnoliopsida</taxon>
        <taxon>eudicotyledons</taxon>
        <taxon>Gunneridae</taxon>
        <taxon>Pentapetalae</taxon>
        <taxon>asterids</taxon>
        <taxon>lamiids</taxon>
        <taxon>Solanales</taxon>
        <taxon>Convolvulaceae</taxon>
        <taxon>Cuscuteae</taxon>
        <taxon>Cuscuta</taxon>
        <taxon>Cuscuta subgen. Cuscuta</taxon>
    </lineage>
</organism>
<gene>
    <name evidence="1" type="ORF">CEPIT_LOCUS41813</name>
</gene>
<evidence type="ECO:0000313" key="1">
    <source>
        <dbReference type="EMBL" id="CAH9144917.1"/>
    </source>
</evidence>
<sequence>MNCPDISPFYHEFRASLSAFPENEIDALVDSDFVNWYKYIYTHTIYIYYLMFT</sequence>
<protein>
    <submittedName>
        <fullName evidence="1">Uncharacterized protein</fullName>
    </submittedName>
</protein>
<dbReference type="Proteomes" id="UP001152523">
    <property type="component" value="Unassembled WGS sequence"/>
</dbReference>
<evidence type="ECO:0000313" key="2">
    <source>
        <dbReference type="Proteomes" id="UP001152523"/>
    </source>
</evidence>
<dbReference type="EMBL" id="CAMAPF010001071">
    <property type="protein sequence ID" value="CAH9144917.1"/>
    <property type="molecule type" value="Genomic_DNA"/>
</dbReference>
<proteinExistence type="predicted"/>
<keyword evidence="2" id="KW-1185">Reference proteome</keyword>